<dbReference type="PANTHER" id="PTHR44329:SF214">
    <property type="entry name" value="PROTEIN KINASE DOMAIN-CONTAINING PROTEIN"/>
    <property type="match status" value="1"/>
</dbReference>
<dbReference type="AlphaFoldDB" id="A0A067CRJ3"/>
<dbReference type="OMA" id="RPTDACF"/>
<evidence type="ECO:0000256" key="1">
    <source>
        <dbReference type="SAM" id="MobiDB-lite"/>
    </source>
</evidence>
<dbReference type="STRING" id="695850.A0A067CRJ3"/>
<dbReference type="GeneID" id="24124507"/>
<dbReference type="InterPro" id="IPR051681">
    <property type="entry name" value="Ser/Thr_Kinases-Pseudokinases"/>
</dbReference>
<feature type="compositionally biased region" description="Basic and acidic residues" evidence="1">
    <location>
        <begin position="298"/>
        <end position="307"/>
    </location>
</feature>
<dbReference type="PROSITE" id="PS50011">
    <property type="entry name" value="PROTEIN_KINASE_DOM"/>
    <property type="match status" value="1"/>
</dbReference>
<evidence type="ECO:0000313" key="4">
    <source>
        <dbReference type="EMBL" id="KDO33118.1"/>
    </source>
</evidence>
<evidence type="ECO:0000256" key="2">
    <source>
        <dbReference type="SAM" id="Phobius"/>
    </source>
</evidence>
<dbReference type="InterPro" id="IPR001245">
    <property type="entry name" value="Ser-Thr/Tyr_kinase_cat_dom"/>
</dbReference>
<dbReference type="SUPFAM" id="SSF52058">
    <property type="entry name" value="L domain-like"/>
    <property type="match status" value="1"/>
</dbReference>
<dbReference type="EMBL" id="KK583193">
    <property type="protein sequence ID" value="KDO33118.1"/>
    <property type="molecule type" value="Genomic_DNA"/>
</dbReference>
<sequence>MPSSSSGTLSTSCMATCGEDFRGLCALYLGESAATDCPSASTIAPCQRSSQTTYYQCFNVTGTSLALALGSEPSLQMPVANVGAVGALELGPLTSLTLRGQGSSPRPMAFANNFLTRSTALTHLTLSTLAVPAFPSKQLPTTLQSLELINCNLTTWPVADALVHLTALDLSDNQFRVLPAAITSDLPRLRALNLSTNPLSLQELQAPLAATFFARLGTFTVDVHLCSSSLATTFTSASALAAAACTASDKDSAPDAPRSLLSPSVIALIAVAGVIAILGVLLVLWRCKRGPRPGTTRNVERSQRVANDDDDQDVTYFPGPKTKTAFSPATSSVRPALVSSLKRVVDPAMTALATKYATDNQLESLCLPSSSVIMTRLLARSNDRVYEVWLGTFEDSHVAIKKLALHVTDVEGCASALYDELKALARLSHPNILRVVGVLLPPASVAGVLAYCAHGDLQSLLGSSSVHDDSWSWFERKYALALDLARALAYLHAQSPSVIHRDVRARSVLLDSRYRCQLSHFGSARVRSILDTMTQNVGTMQWIAPEMLRGEDYCEAIDVYSFGVVLTELATHAIPFRDYAHQEDPKRVLVQELMTGRAVPSFGDDCPDVVSRIGRQCLQLDPSKRPPIASIVEALERVERCEDEQHIHNGILV</sequence>
<keyword evidence="4" id="KW-0418">Kinase</keyword>
<name>A0A067CRJ3_SAPPC</name>
<organism evidence="4 5">
    <name type="scientific">Saprolegnia parasitica (strain CBS 223.65)</name>
    <dbReference type="NCBI Taxonomy" id="695850"/>
    <lineage>
        <taxon>Eukaryota</taxon>
        <taxon>Sar</taxon>
        <taxon>Stramenopiles</taxon>
        <taxon>Oomycota</taxon>
        <taxon>Saprolegniomycetes</taxon>
        <taxon>Saprolegniales</taxon>
        <taxon>Saprolegniaceae</taxon>
        <taxon>Saprolegnia</taxon>
    </lineage>
</organism>
<evidence type="ECO:0000259" key="3">
    <source>
        <dbReference type="PROSITE" id="PS50011"/>
    </source>
</evidence>
<gene>
    <name evidence="4" type="ORF">SPRG_01930</name>
</gene>
<feature type="region of interest" description="Disordered" evidence="1">
    <location>
        <begin position="293"/>
        <end position="314"/>
    </location>
</feature>
<dbReference type="SUPFAM" id="SSF56112">
    <property type="entry name" value="Protein kinase-like (PK-like)"/>
    <property type="match status" value="1"/>
</dbReference>
<dbReference type="Proteomes" id="UP000030745">
    <property type="component" value="Unassembled WGS sequence"/>
</dbReference>
<feature type="transmembrane region" description="Helical" evidence="2">
    <location>
        <begin position="265"/>
        <end position="285"/>
    </location>
</feature>
<protein>
    <submittedName>
        <fullName evidence="4">TKL protein kinase</fullName>
    </submittedName>
</protein>
<proteinExistence type="predicted"/>
<keyword evidence="5" id="KW-1185">Reference proteome</keyword>
<dbReference type="PANTHER" id="PTHR44329">
    <property type="entry name" value="SERINE/THREONINE-PROTEIN KINASE TNNI3K-RELATED"/>
    <property type="match status" value="1"/>
</dbReference>
<dbReference type="VEuPathDB" id="FungiDB:SPRG_01930"/>
<feature type="domain" description="Protein kinase" evidence="3">
    <location>
        <begin position="371"/>
        <end position="638"/>
    </location>
</feature>
<dbReference type="Gene3D" id="1.10.510.10">
    <property type="entry name" value="Transferase(Phosphotransferase) domain 1"/>
    <property type="match status" value="1"/>
</dbReference>
<dbReference type="GO" id="GO:0005524">
    <property type="term" value="F:ATP binding"/>
    <property type="evidence" value="ECO:0007669"/>
    <property type="project" value="InterPro"/>
</dbReference>
<dbReference type="KEGG" id="spar:SPRG_01930"/>
<evidence type="ECO:0000313" key="5">
    <source>
        <dbReference type="Proteomes" id="UP000030745"/>
    </source>
</evidence>
<keyword evidence="4" id="KW-0808">Transferase</keyword>
<keyword evidence="2" id="KW-1133">Transmembrane helix</keyword>
<keyword evidence="2" id="KW-0812">Transmembrane</keyword>
<feature type="transmembrane region" description="Helical" evidence="2">
    <location>
        <begin position="432"/>
        <end position="451"/>
    </location>
</feature>
<keyword evidence="2" id="KW-0472">Membrane</keyword>
<dbReference type="GO" id="GO:0004674">
    <property type="term" value="F:protein serine/threonine kinase activity"/>
    <property type="evidence" value="ECO:0007669"/>
    <property type="project" value="TreeGrafter"/>
</dbReference>
<reference evidence="4 5" key="1">
    <citation type="journal article" date="2013" name="PLoS Genet.">
        <title>Distinctive expansion of potential virulence genes in the genome of the oomycete fish pathogen Saprolegnia parasitica.</title>
        <authorList>
            <person name="Jiang R.H."/>
            <person name="de Bruijn I."/>
            <person name="Haas B.J."/>
            <person name="Belmonte R."/>
            <person name="Lobach L."/>
            <person name="Christie J."/>
            <person name="van den Ackerveken G."/>
            <person name="Bottin A."/>
            <person name="Bulone V."/>
            <person name="Diaz-Moreno S.M."/>
            <person name="Dumas B."/>
            <person name="Fan L."/>
            <person name="Gaulin E."/>
            <person name="Govers F."/>
            <person name="Grenville-Briggs L.J."/>
            <person name="Horner N.R."/>
            <person name="Levin J.Z."/>
            <person name="Mammella M."/>
            <person name="Meijer H.J."/>
            <person name="Morris P."/>
            <person name="Nusbaum C."/>
            <person name="Oome S."/>
            <person name="Phillips A.J."/>
            <person name="van Rooyen D."/>
            <person name="Rzeszutek E."/>
            <person name="Saraiva M."/>
            <person name="Secombes C.J."/>
            <person name="Seidl M.F."/>
            <person name="Snel B."/>
            <person name="Stassen J.H."/>
            <person name="Sykes S."/>
            <person name="Tripathy S."/>
            <person name="van den Berg H."/>
            <person name="Vega-Arreguin J.C."/>
            <person name="Wawra S."/>
            <person name="Young S.K."/>
            <person name="Zeng Q."/>
            <person name="Dieguez-Uribeondo J."/>
            <person name="Russ C."/>
            <person name="Tyler B.M."/>
            <person name="van West P."/>
        </authorList>
    </citation>
    <scope>NUCLEOTIDE SEQUENCE [LARGE SCALE GENOMIC DNA]</scope>
    <source>
        <strain evidence="4 5">CBS 223.65</strain>
    </source>
</reference>
<dbReference type="Gene3D" id="3.80.10.10">
    <property type="entry name" value="Ribonuclease Inhibitor"/>
    <property type="match status" value="1"/>
</dbReference>
<dbReference type="OrthoDB" id="4062651at2759"/>
<dbReference type="Pfam" id="PF07714">
    <property type="entry name" value="PK_Tyr_Ser-Thr"/>
    <property type="match status" value="1"/>
</dbReference>
<dbReference type="InterPro" id="IPR011009">
    <property type="entry name" value="Kinase-like_dom_sf"/>
</dbReference>
<dbReference type="InterPro" id="IPR032675">
    <property type="entry name" value="LRR_dom_sf"/>
</dbReference>
<dbReference type="InterPro" id="IPR000719">
    <property type="entry name" value="Prot_kinase_dom"/>
</dbReference>
<dbReference type="RefSeq" id="XP_012195885.1">
    <property type="nucleotide sequence ID" value="XM_012340495.1"/>
</dbReference>
<accession>A0A067CRJ3</accession>